<keyword evidence="2" id="KW-1185">Reference proteome</keyword>
<dbReference type="AlphaFoldDB" id="A0A8H7E4L5"/>
<name>A0A8H7E4L5_9EURO</name>
<dbReference type="Proteomes" id="UP000606974">
    <property type="component" value="Unassembled WGS sequence"/>
</dbReference>
<protein>
    <submittedName>
        <fullName evidence="1">Uncharacterized protein</fullName>
    </submittedName>
</protein>
<dbReference type="GO" id="GO:0031146">
    <property type="term" value="P:SCF-dependent proteasomal ubiquitin-dependent protein catabolic process"/>
    <property type="evidence" value="ECO:0007669"/>
    <property type="project" value="TreeGrafter"/>
</dbReference>
<accession>A0A8H7E4L5</accession>
<evidence type="ECO:0000313" key="1">
    <source>
        <dbReference type="EMBL" id="KAF7509187.1"/>
    </source>
</evidence>
<dbReference type="PANTHER" id="PTHR13318:SF95">
    <property type="entry name" value="F-BOX PROTEIN YLR352W"/>
    <property type="match status" value="1"/>
</dbReference>
<proteinExistence type="predicted"/>
<gene>
    <name evidence="1" type="ORF">GJ744_008247</name>
</gene>
<dbReference type="SUPFAM" id="SSF52047">
    <property type="entry name" value="RNI-like"/>
    <property type="match status" value="1"/>
</dbReference>
<dbReference type="Gene3D" id="3.80.10.10">
    <property type="entry name" value="Ribonuclease Inhibitor"/>
    <property type="match status" value="1"/>
</dbReference>
<dbReference type="PANTHER" id="PTHR13318">
    <property type="entry name" value="PARTNER OF PAIRED, ISOFORM B-RELATED"/>
    <property type="match status" value="1"/>
</dbReference>
<organism evidence="1 2">
    <name type="scientific">Endocarpon pusillum</name>
    <dbReference type="NCBI Taxonomy" id="364733"/>
    <lineage>
        <taxon>Eukaryota</taxon>
        <taxon>Fungi</taxon>
        <taxon>Dikarya</taxon>
        <taxon>Ascomycota</taxon>
        <taxon>Pezizomycotina</taxon>
        <taxon>Eurotiomycetes</taxon>
        <taxon>Chaetothyriomycetidae</taxon>
        <taxon>Verrucariales</taxon>
        <taxon>Verrucariaceae</taxon>
        <taxon>Endocarpon</taxon>
    </lineage>
</organism>
<sequence>MPVRHLPEEILILIYEELGRRRDFPTLFGCALSSVSFSEPALRTMYRINEQSPLITETDELDQQESQLRKWALLWRSIIRSSLSATYKPYCLYIRSLNLDNLKDLLQEARFSGKIEQDFFAGELQDFHFRTEQISTQPTKKRQKIRLVVDFMPILHAVGEAITKKTMLLQELRGPISKEFLPQWIRRLPRLQVLHLQQGHVLTAEAQNAIRENCPSFRSLELYAWTEAKADEHLAALLSTTSGWQNFELYSGSDIGRMSLAAMNYHASTLSSIKLMGLNDDAVRSLGCLKECTALQKLELEARSFVELEDLENDAFLDIVAWLNNCCDLKELALKNFRDGPAILAETLATRKFTLTSLSLKKYIASGDKAVAFHAAISEQLSLQKVYLNGDGEETTYEELQMLVNALSRLSSLQVLDLNQMSDNFTDHHITTLALNLPRLETFYPSGYAITDSVFPALAGLKHLRDLQFCGVTHFTATGIGAFISTLDRTTNSGLFLSLWAVDRDHMLSSDEEAFMRELINTRLDGRFWVTTWGEADSDFESESD</sequence>
<reference evidence="1" key="1">
    <citation type="submission" date="2020-02" db="EMBL/GenBank/DDBJ databases">
        <authorList>
            <person name="Palmer J.M."/>
        </authorList>
    </citation>
    <scope>NUCLEOTIDE SEQUENCE</scope>
    <source>
        <strain evidence="1">EPUS1.4</strain>
        <tissue evidence="1">Thallus</tissue>
    </source>
</reference>
<dbReference type="GO" id="GO:0019005">
    <property type="term" value="C:SCF ubiquitin ligase complex"/>
    <property type="evidence" value="ECO:0007669"/>
    <property type="project" value="TreeGrafter"/>
</dbReference>
<evidence type="ECO:0000313" key="2">
    <source>
        <dbReference type="Proteomes" id="UP000606974"/>
    </source>
</evidence>
<dbReference type="OrthoDB" id="10028886at2759"/>
<comment type="caution">
    <text evidence="1">The sequence shown here is derived from an EMBL/GenBank/DDBJ whole genome shotgun (WGS) entry which is preliminary data.</text>
</comment>
<dbReference type="InterPro" id="IPR032675">
    <property type="entry name" value="LRR_dom_sf"/>
</dbReference>
<dbReference type="EMBL" id="JAACFV010000044">
    <property type="protein sequence ID" value="KAF7509187.1"/>
    <property type="molecule type" value="Genomic_DNA"/>
</dbReference>